<reference evidence="3" key="1">
    <citation type="submission" date="2021-01" db="EMBL/GenBank/DDBJ databases">
        <authorList>
            <person name="Corre E."/>
            <person name="Pelletier E."/>
            <person name="Niang G."/>
            <person name="Scheremetjew M."/>
            <person name="Finn R."/>
            <person name="Kale V."/>
            <person name="Holt S."/>
            <person name="Cochrane G."/>
            <person name="Meng A."/>
            <person name="Brown T."/>
            <person name="Cohen L."/>
        </authorList>
    </citation>
    <scope>NUCLEOTIDE SEQUENCE</scope>
    <source>
        <strain evidence="3">Isolate 1302-5</strain>
    </source>
</reference>
<proteinExistence type="predicted"/>
<feature type="compositionally biased region" description="Basic and acidic residues" evidence="1">
    <location>
        <begin position="95"/>
        <end position="109"/>
    </location>
</feature>
<keyword evidence="2" id="KW-0732">Signal</keyword>
<organism evidence="3">
    <name type="scientific">Odontella aurita</name>
    <dbReference type="NCBI Taxonomy" id="265563"/>
    <lineage>
        <taxon>Eukaryota</taxon>
        <taxon>Sar</taxon>
        <taxon>Stramenopiles</taxon>
        <taxon>Ochrophyta</taxon>
        <taxon>Bacillariophyta</taxon>
        <taxon>Mediophyceae</taxon>
        <taxon>Biddulphiophycidae</taxon>
        <taxon>Eupodiscales</taxon>
        <taxon>Odontellaceae</taxon>
        <taxon>Odontella</taxon>
    </lineage>
</organism>
<evidence type="ECO:0000313" key="3">
    <source>
        <dbReference type="EMBL" id="CAE2236370.1"/>
    </source>
</evidence>
<accession>A0A7S4IQ98</accession>
<protein>
    <submittedName>
        <fullName evidence="3">Uncharacterized protein</fullName>
    </submittedName>
</protein>
<feature type="compositionally biased region" description="Basic and acidic residues" evidence="1">
    <location>
        <begin position="120"/>
        <end position="130"/>
    </location>
</feature>
<evidence type="ECO:0000256" key="2">
    <source>
        <dbReference type="SAM" id="SignalP"/>
    </source>
</evidence>
<name>A0A7S4IQ98_9STRA</name>
<gene>
    <name evidence="3" type="ORF">OAUR00152_LOCUS14005</name>
</gene>
<feature type="chain" id="PRO_5031192886" evidence="2">
    <location>
        <begin position="26"/>
        <end position="155"/>
    </location>
</feature>
<sequence length="155" mass="16327">MSSPGSVRTTPIWLCLILPPSLSCSAIMSKLRRTVLADASSTALVQVAVAVPWSGWERKSVSEEEDGAEREDWGEIGDFQTRRGPRGGGEDDAGSVEKFRLGCDREHGGLDGGGSAAAATDEKGHGDGKGDSPPAPLVAVAVAAARRDTRWRRRG</sequence>
<feature type="compositionally biased region" description="Acidic residues" evidence="1">
    <location>
        <begin position="63"/>
        <end position="75"/>
    </location>
</feature>
<dbReference type="EMBL" id="HBKQ01020699">
    <property type="protein sequence ID" value="CAE2236370.1"/>
    <property type="molecule type" value="Transcribed_RNA"/>
</dbReference>
<feature type="region of interest" description="Disordered" evidence="1">
    <location>
        <begin position="56"/>
        <end position="135"/>
    </location>
</feature>
<feature type="signal peptide" evidence="2">
    <location>
        <begin position="1"/>
        <end position="25"/>
    </location>
</feature>
<evidence type="ECO:0000256" key="1">
    <source>
        <dbReference type="SAM" id="MobiDB-lite"/>
    </source>
</evidence>
<dbReference type="AlphaFoldDB" id="A0A7S4IQ98"/>